<keyword evidence="4 14" id="KW-0716">Sensory transduction</keyword>
<feature type="transmembrane region" description="Helical" evidence="15">
    <location>
        <begin position="231"/>
        <end position="252"/>
    </location>
</feature>
<dbReference type="FunCoup" id="L9L1C6">
    <property type="interactions" value="183"/>
</dbReference>
<keyword evidence="11 14" id="KW-0807">Transducer</keyword>
<dbReference type="PANTHER" id="PTHR11394">
    <property type="entry name" value="TASTE RECEPTOR TYPE 2"/>
    <property type="match status" value="1"/>
</dbReference>
<comment type="similarity">
    <text evidence="2 13">Belongs to the G-protein coupled receptor T2R family.</text>
</comment>
<keyword evidence="7 14" id="KW-0297">G-protein coupled receptor</keyword>
<comment type="subcellular location">
    <subcellularLocation>
        <location evidence="1 14">Membrane</location>
        <topology evidence="1 14">Multi-pass membrane protein</topology>
    </subcellularLocation>
</comment>
<dbReference type="EMBL" id="KB320557">
    <property type="protein sequence ID" value="ELW68861.1"/>
    <property type="molecule type" value="Genomic_DNA"/>
</dbReference>
<evidence type="ECO:0000256" key="2">
    <source>
        <dbReference type="ARBA" id="ARBA00007376"/>
    </source>
</evidence>
<feature type="transmembrane region" description="Helical" evidence="15">
    <location>
        <begin position="6"/>
        <end position="30"/>
    </location>
</feature>
<dbReference type="AlphaFoldDB" id="L9L1C6"/>
<evidence type="ECO:0000256" key="14">
    <source>
        <dbReference type="RuleBase" id="RU004424"/>
    </source>
</evidence>
<feature type="transmembrane region" description="Helical" evidence="15">
    <location>
        <begin position="97"/>
        <end position="122"/>
    </location>
</feature>
<evidence type="ECO:0000256" key="1">
    <source>
        <dbReference type="ARBA" id="ARBA00004141"/>
    </source>
</evidence>
<keyword evidence="10" id="KW-0325">Glycoprotein</keyword>
<comment type="function">
    <text evidence="12">Gustducin-coupled receptor implicated in the perception of bitter compounds in the oral cavity and the gastrointestinal tract. Signals through PLCB2 and the calcium-regulated cation channel TRPM5.</text>
</comment>
<dbReference type="FunFam" id="1.20.1070.10:FF:000042">
    <property type="entry name" value="Taste receptor type 2 member 7"/>
    <property type="match status" value="1"/>
</dbReference>
<evidence type="ECO:0000256" key="6">
    <source>
        <dbReference type="ARBA" id="ARBA00022989"/>
    </source>
</evidence>
<evidence type="ECO:0000256" key="7">
    <source>
        <dbReference type="ARBA" id="ARBA00023040"/>
    </source>
</evidence>
<protein>
    <recommendedName>
        <fullName evidence="14">Taste receptor type 2</fullName>
    </recommendedName>
</protein>
<reference evidence="17" key="2">
    <citation type="journal article" date="2013" name="Nat. Commun.">
        <title>Genome of the Chinese tree shrew.</title>
        <authorList>
            <person name="Fan Y."/>
            <person name="Huang Z.Y."/>
            <person name="Cao C.C."/>
            <person name="Chen C.S."/>
            <person name="Chen Y.X."/>
            <person name="Fan D.D."/>
            <person name="He J."/>
            <person name="Hou H.L."/>
            <person name="Hu L."/>
            <person name="Hu X.T."/>
            <person name="Jiang X.T."/>
            <person name="Lai R."/>
            <person name="Lang Y.S."/>
            <person name="Liang B."/>
            <person name="Liao S.G."/>
            <person name="Mu D."/>
            <person name="Ma Y.Y."/>
            <person name="Niu Y.Y."/>
            <person name="Sun X.Q."/>
            <person name="Xia J.Q."/>
            <person name="Xiao J."/>
            <person name="Xiong Z.Q."/>
            <person name="Xu L."/>
            <person name="Yang L."/>
            <person name="Zhang Y."/>
            <person name="Zhao W."/>
            <person name="Zhao X.D."/>
            <person name="Zheng Y.T."/>
            <person name="Zhou J.M."/>
            <person name="Zhu Y.B."/>
            <person name="Zhang G.J."/>
            <person name="Wang J."/>
            <person name="Yao Y.G."/>
        </authorList>
    </citation>
    <scope>NUCLEOTIDE SEQUENCE [LARGE SCALE GENOMIC DNA]</scope>
</reference>
<keyword evidence="17" id="KW-1185">Reference proteome</keyword>
<evidence type="ECO:0000256" key="12">
    <source>
        <dbReference type="ARBA" id="ARBA00025304"/>
    </source>
</evidence>
<keyword evidence="6 15" id="KW-1133">Transmembrane helix</keyword>
<evidence type="ECO:0000256" key="15">
    <source>
        <dbReference type="SAM" id="Phobius"/>
    </source>
</evidence>
<evidence type="ECO:0000256" key="9">
    <source>
        <dbReference type="ARBA" id="ARBA00023170"/>
    </source>
</evidence>
<feature type="transmembrane region" description="Helical" evidence="15">
    <location>
        <begin position="129"/>
        <end position="149"/>
    </location>
</feature>
<evidence type="ECO:0000256" key="11">
    <source>
        <dbReference type="ARBA" id="ARBA00023224"/>
    </source>
</evidence>
<dbReference type="InParanoid" id="L9L1C6"/>
<dbReference type="GO" id="GO:0004930">
    <property type="term" value="F:G protein-coupled receptor activity"/>
    <property type="evidence" value="ECO:0007669"/>
    <property type="project" value="UniProtKB-KW"/>
</dbReference>
<keyword evidence="3 14" id="KW-0919">Taste</keyword>
<reference evidence="17" key="1">
    <citation type="submission" date="2012-07" db="EMBL/GenBank/DDBJ databases">
        <title>Genome of the Chinese tree shrew, a rising model animal genetically related to primates.</title>
        <authorList>
            <person name="Zhang G."/>
            <person name="Fan Y."/>
            <person name="Yao Y."/>
            <person name="Huang Z."/>
        </authorList>
    </citation>
    <scope>NUCLEOTIDE SEQUENCE [LARGE SCALE GENOMIC DNA]</scope>
</reference>
<keyword evidence="5 14" id="KW-0812">Transmembrane</keyword>
<dbReference type="InterPro" id="IPR007960">
    <property type="entry name" value="TAS2R"/>
</dbReference>
<keyword evidence="8 14" id="KW-0472">Membrane</keyword>
<evidence type="ECO:0000256" key="8">
    <source>
        <dbReference type="ARBA" id="ARBA00023136"/>
    </source>
</evidence>
<dbReference type="Proteomes" id="UP000011518">
    <property type="component" value="Unassembled WGS sequence"/>
</dbReference>
<feature type="transmembrane region" description="Helical" evidence="15">
    <location>
        <begin position="264"/>
        <end position="285"/>
    </location>
</feature>
<sequence length="316" mass="35409">MLQLTEGIFLVLSAVLFILGTLANGFIGLVNGSSWFKSKRISLSDFIITSLALSRIIQLSIIFSDSALLVSCSDAHDSGTVMQVIDIFWTFTNHMSIWLTTCLSVLYCLKIASFSYASFLWLKWRVFKVIVCMLLGALLSSCGSCISLTNEFKIYSILSRIDGTENTTEYFRKKSEYDLVHVLGTLWNLPPFLVSLASNILLILSLGRHTRQMKQNGLSSKDPSTEAHKKAIKTILSSLFLLLLYFLAYLTASSSHFIPETRTARMTGLIIAMIYPSGHSFILVLGNNRMKQMFVEMLRCKFGHLKPESKRLSPIG</sequence>
<dbReference type="PANTHER" id="PTHR11394:SF49">
    <property type="entry name" value="TASTE RECEPTOR TYPE 2 MEMBER 3"/>
    <property type="match status" value="1"/>
</dbReference>
<evidence type="ECO:0000256" key="10">
    <source>
        <dbReference type="ARBA" id="ARBA00023180"/>
    </source>
</evidence>
<evidence type="ECO:0000256" key="3">
    <source>
        <dbReference type="ARBA" id="ARBA00022480"/>
    </source>
</evidence>
<dbReference type="eggNOG" id="ENOG502SKRK">
    <property type="taxonomic scope" value="Eukaryota"/>
</dbReference>
<evidence type="ECO:0000313" key="17">
    <source>
        <dbReference type="Proteomes" id="UP000011518"/>
    </source>
</evidence>
<dbReference type="STRING" id="246437.L9L1C6"/>
<keyword evidence="9 14" id="KW-0675">Receptor</keyword>
<dbReference type="KEGG" id="tup:102478694"/>
<feature type="transmembrane region" description="Helical" evidence="15">
    <location>
        <begin position="192"/>
        <end position="210"/>
    </location>
</feature>
<organism evidence="16 17">
    <name type="scientific">Tupaia chinensis</name>
    <name type="common">Chinese tree shrew</name>
    <name type="synonym">Tupaia belangeri chinensis</name>
    <dbReference type="NCBI Taxonomy" id="246437"/>
    <lineage>
        <taxon>Eukaryota</taxon>
        <taxon>Metazoa</taxon>
        <taxon>Chordata</taxon>
        <taxon>Craniata</taxon>
        <taxon>Vertebrata</taxon>
        <taxon>Euteleostomi</taxon>
        <taxon>Mammalia</taxon>
        <taxon>Eutheria</taxon>
        <taxon>Euarchontoglires</taxon>
        <taxon>Scandentia</taxon>
        <taxon>Tupaiidae</taxon>
        <taxon>Tupaia</taxon>
    </lineage>
</organism>
<dbReference type="Gene3D" id="1.20.1070.10">
    <property type="entry name" value="Rhodopsin 7-helix transmembrane proteins"/>
    <property type="match status" value="1"/>
</dbReference>
<evidence type="ECO:0000256" key="4">
    <source>
        <dbReference type="ARBA" id="ARBA00022606"/>
    </source>
</evidence>
<evidence type="ECO:0000256" key="13">
    <source>
        <dbReference type="RuleBase" id="RU004423"/>
    </source>
</evidence>
<evidence type="ECO:0000313" key="16">
    <source>
        <dbReference type="EMBL" id="ELW68861.1"/>
    </source>
</evidence>
<dbReference type="GO" id="GO:0016020">
    <property type="term" value="C:membrane"/>
    <property type="evidence" value="ECO:0007669"/>
    <property type="project" value="UniProtKB-SubCell"/>
</dbReference>
<name>L9L1C6_TUPCH</name>
<dbReference type="Pfam" id="PF05296">
    <property type="entry name" value="TAS2R"/>
    <property type="match status" value="1"/>
</dbReference>
<dbReference type="OrthoDB" id="8876749at2759"/>
<evidence type="ECO:0000256" key="5">
    <source>
        <dbReference type="ARBA" id="ARBA00022692"/>
    </source>
</evidence>
<gene>
    <name evidence="16" type="ORF">TREES_T100005178</name>
</gene>
<dbReference type="SUPFAM" id="SSF81321">
    <property type="entry name" value="Family A G protein-coupled receptor-like"/>
    <property type="match status" value="1"/>
</dbReference>
<accession>L9L1C6</accession>
<dbReference type="GO" id="GO:0033038">
    <property type="term" value="F:bitter taste receptor activity"/>
    <property type="evidence" value="ECO:0007669"/>
    <property type="project" value="InterPro"/>
</dbReference>
<proteinExistence type="inferred from homology"/>